<reference evidence="1 2" key="1">
    <citation type="submission" date="2014-11" db="EMBL/GenBank/DDBJ databases">
        <title>Whole genome shotgun sequence of Sphingomonas parapaucimobilis NBRC 15100.</title>
        <authorList>
            <person name="Katano-Makiyama Y."/>
            <person name="Hosoyama A."/>
            <person name="Hashimoto M."/>
            <person name="Hosoyama Y."/>
            <person name="Noguchi M."/>
            <person name="Numata M."/>
            <person name="Tsuchikane K."/>
            <person name="Hirakata S."/>
            <person name="Uohara A."/>
            <person name="Shimodaira J."/>
            <person name="Ohji S."/>
            <person name="Ichikawa N."/>
            <person name="Kimura A."/>
            <person name="Yamazoe A."/>
            <person name="Fujita N."/>
        </authorList>
    </citation>
    <scope>NUCLEOTIDE SEQUENCE [LARGE SCALE GENOMIC DNA]</scope>
    <source>
        <strain evidence="1 2">NBRC 15100</strain>
    </source>
</reference>
<dbReference type="eggNOG" id="ENOG50310JJ">
    <property type="taxonomic scope" value="Bacteria"/>
</dbReference>
<keyword evidence="2" id="KW-1185">Reference proteome</keyword>
<protein>
    <submittedName>
        <fullName evidence="1">Uncharacterized protein</fullName>
    </submittedName>
</protein>
<dbReference type="RefSeq" id="WP_042488897.1">
    <property type="nucleotide sequence ID" value="NZ_BBPI01000068.1"/>
</dbReference>
<dbReference type="Proteomes" id="UP000032305">
    <property type="component" value="Unassembled WGS sequence"/>
</dbReference>
<proteinExistence type="predicted"/>
<dbReference type="EMBL" id="BBPI01000068">
    <property type="protein sequence ID" value="GAM01725.1"/>
    <property type="molecule type" value="Genomic_DNA"/>
</dbReference>
<name>A0A0A1W8F0_9SPHN</name>
<evidence type="ECO:0000313" key="1">
    <source>
        <dbReference type="EMBL" id="GAM01725.1"/>
    </source>
</evidence>
<dbReference type="AlphaFoldDB" id="A0A0A1W8F0"/>
<organism evidence="1 2">
    <name type="scientific">Sphingomonas parapaucimobilis NBRC 15100</name>
    <dbReference type="NCBI Taxonomy" id="1219049"/>
    <lineage>
        <taxon>Bacteria</taxon>
        <taxon>Pseudomonadati</taxon>
        <taxon>Pseudomonadota</taxon>
        <taxon>Alphaproteobacteria</taxon>
        <taxon>Sphingomonadales</taxon>
        <taxon>Sphingomonadaceae</taxon>
        <taxon>Sphingomonas</taxon>
    </lineage>
</organism>
<gene>
    <name evidence="1" type="ORF">SP5_068_00930</name>
</gene>
<accession>A0A0A1W8F0</accession>
<comment type="caution">
    <text evidence="1">The sequence shown here is derived from an EMBL/GenBank/DDBJ whole genome shotgun (WGS) entry which is preliminary data.</text>
</comment>
<evidence type="ECO:0000313" key="2">
    <source>
        <dbReference type="Proteomes" id="UP000032305"/>
    </source>
</evidence>
<sequence length="80" mass="8586">MTDPTEIARVAAGLTRAQREAIEGASDMMSNHGGYAFMTVDVTGDPWPEGVAQFLTLKSDRLTPLGLAVRDHILREKSGG</sequence>